<evidence type="ECO:0000313" key="14">
    <source>
        <dbReference type="Proteomes" id="UP000006352"/>
    </source>
</evidence>
<evidence type="ECO:0000256" key="10">
    <source>
        <dbReference type="SAM" id="MobiDB-lite"/>
    </source>
</evidence>
<dbReference type="CDD" id="cd06849">
    <property type="entry name" value="lipoyl_domain"/>
    <property type="match status" value="1"/>
</dbReference>
<evidence type="ECO:0000256" key="4">
    <source>
        <dbReference type="ARBA" id="ARBA00022679"/>
    </source>
</evidence>
<dbReference type="SUPFAM" id="SSF52777">
    <property type="entry name" value="CoA-dependent acyltransferases"/>
    <property type="match status" value="1"/>
</dbReference>
<evidence type="ECO:0000259" key="12">
    <source>
        <dbReference type="PROSITE" id="PS51826"/>
    </source>
</evidence>
<dbReference type="PROSITE" id="PS50968">
    <property type="entry name" value="BIOTINYL_LIPOYL"/>
    <property type="match status" value="1"/>
</dbReference>
<dbReference type="Pfam" id="PF00364">
    <property type="entry name" value="Biotin_lipoyl"/>
    <property type="match status" value="1"/>
</dbReference>
<evidence type="ECO:0000256" key="8">
    <source>
        <dbReference type="ARBA" id="ARBA00023315"/>
    </source>
</evidence>
<evidence type="ECO:0000256" key="3">
    <source>
        <dbReference type="ARBA" id="ARBA00007317"/>
    </source>
</evidence>
<organism evidence="13 14">
    <name type="scientific">Fibroporia radiculosa</name>
    <dbReference type="NCBI Taxonomy" id="599839"/>
    <lineage>
        <taxon>Eukaryota</taxon>
        <taxon>Fungi</taxon>
        <taxon>Dikarya</taxon>
        <taxon>Basidiomycota</taxon>
        <taxon>Agaricomycotina</taxon>
        <taxon>Agaricomycetes</taxon>
        <taxon>Polyporales</taxon>
        <taxon>Fibroporiaceae</taxon>
        <taxon>Fibroporia</taxon>
    </lineage>
</organism>
<evidence type="ECO:0000256" key="5">
    <source>
        <dbReference type="ARBA" id="ARBA00022823"/>
    </source>
</evidence>
<evidence type="ECO:0000256" key="9">
    <source>
        <dbReference type="RuleBase" id="RU003423"/>
    </source>
</evidence>
<evidence type="ECO:0000313" key="13">
    <source>
        <dbReference type="EMBL" id="CCL98917.1"/>
    </source>
</evidence>
<dbReference type="InterPro" id="IPR004167">
    <property type="entry name" value="PSBD"/>
</dbReference>
<keyword evidence="14" id="KW-1185">Reference proteome</keyword>
<sequence>MSLLRTIRSPVLLPAARFHSCPSLWAVRRTLKEFKLADIGEGITECEVIKWNIKPVASVQVFDPLCEVQSDKASVEITSPFDGTLKEILVQEGDIAKVGAGICLIEVEEDSPSNADGVPADDSGPSSPLSGAPQSSEASLFGGSTENQTGVLRSRRHPLDPRAQDVEAAAPSVDVLATPSVRHFARQAGVDLTLLAPGSGKNGRIEKRDIEVFLAMSSDTAAKSEVPSSSQSKDDAVNVEIVVELGRTRYGMWKAMTKSLEIPQFGFSTTLDLTALHELMPVINAHIPTRFLSTTPAPVNVAVISPSAFYELPEPAPVPPFARFSRLTFLPFLLKTLSRAMAEWPLFRSSITSQPSMSSNEKPALTIRPHSDVSIALSTPTGLYTPTIERVDSLSVYNIASQLKHLSYLGRQVPCGLGVAEMPKKGGTITVSNIGGVGDVDVSSPILVPGGGVAIVAVGRAKWVWDMNSGDGTGQRRLKAGVSWSADHRVIEGAELVAFVEVWRKWVETPQRLIADAV</sequence>
<dbReference type="Gene3D" id="4.10.320.10">
    <property type="entry name" value="E3-binding domain"/>
    <property type="match status" value="1"/>
</dbReference>
<evidence type="ECO:0000256" key="2">
    <source>
        <dbReference type="ARBA" id="ARBA00004305"/>
    </source>
</evidence>
<dbReference type="Gene3D" id="3.30.559.10">
    <property type="entry name" value="Chloramphenicol acetyltransferase-like domain"/>
    <property type="match status" value="1"/>
</dbReference>
<dbReference type="SUPFAM" id="SSF47005">
    <property type="entry name" value="Peripheral subunit-binding domain of 2-oxo acid dehydrogenase complex"/>
    <property type="match status" value="1"/>
</dbReference>
<dbReference type="GO" id="GO:0031405">
    <property type="term" value="F:lipoic acid binding"/>
    <property type="evidence" value="ECO:0007669"/>
    <property type="project" value="TreeGrafter"/>
</dbReference>
<dbReference type="GO" id="GO:0005759">
    <property type="term" value="C:mitochondrial matrix"/>
    <property type="evidence" value="ECO:0007669"/>
    <property type="project" value="UniProtKB-SubCell"/>
</dbReference>
<feature type="domain" description="Lipoyl-binding" evidence="11">
    <location>
        <begin position="31"/>
        <end position="106"/>
    </location>
</feature>
<dbReference type="InterPro" id="IPR050743">
    <property type="entry name" value="2-oxoacid_DH_E2_comp"/>
</dbReference>
<feature type="domain" description="Peripheral subunit-binding (PSBD)" evidence="12">
    <location>
        <begin position="176"/>
        <end position="214"/>
    </location>
</feature>
<dbReference type="Pfam" id="PF02817">
    <property type="entry name" value="E3_binding"/>
    <property type="match status" value="1"/>
</dbReference>
<keyword evidence="7" id="KW-0496">Mitochondrion</keyword>
<proteinExistence type="inferred from homology"/>
<comment type="subcellular location">
    <subcellularLocation>
        <location evidence="2">Mitochondrion matrix</location>
    </subcellularLocation>
</comment>
<dbReference type="InterPro" id="IPR000089">
    <property type="entry name" value="Biotin_lipoyl"/>
</dbReference>
<dbReference type="PROSITE" id="PS51826">
    <property type="entry name" value="PSBD"/>
    <property type="match status" value="1"/>
</dbReference>
<dbReference type="AlphaFoldDB" id="J4HSH1"/>
<evidence type="ECO:0000256" key="1">
    <source>
        <dbReference type="ARBA" id="ARBA00001938"/>
    </source>
</evidence>
<dbReference type="InterPro" id="IPR001078">
    <property type="entry name" value="2-oxoacid_DH_actylTfrase"/>
</dbReference>
<dbReference type="SUPFAM" id="SSF51230">
    <property type="entry name" value="Single hybrid motif"/>
    <property type="match status" value="1"/>
</dbReference>
<dbReference type="Pfam" id="PF00198">
    <property type="entry name" value="2-oxoacid_dh"/>
    <property type="match status" value="1"/>
</dbReference>
<dbReference type="OrthoDB" id="15567at2759"/>
<keyword evidence="4 9" id="KW-0808">Transferase</keyword>
<dbReference type="STRING" id="599839.J4HSH1"/>
<comment type="similarity">
    <text evidence="3 9">Belongs to the 2-oxoacid dehydrogenase family.</text>
</comment>
<dbReference type="EMBL" id="HE796906">
    <property type="protein sequence ID" value="CCL98917.1"/>
    <property type="molecule type" value="Genomic_DNA"/>
</dbReference>
<dbReference type="GO" id="GO:0016407">
    <property type="term" value="F:acetyltransferase activity"/>
    <property type="evidence" value="ECO:0007669"/>
    <property type="project" value="TreeGrafter"/>
</dbReference>
<keyword evidence="8 9" id="KW-0012">Acyltransferase</keyword>
<dbReference type="Gene3D" id="2.40.50.100">
    <property type="match status" value="1"/>
</dbReference>
<evidence type="ECO:0000256" key="6">
    <source>
        <dbReference type="ARBA" id="ARBA00022946"/>
    </source>
</evidence>
<name>J4HSH1_9APHY</name>
<dbReference type="Proteomes" id="UP000006352">
    <property type="component" value="Unassembled WGS sequence"/>
</dbReference>
<dbReference type="HOGENOM" id="CLU_016733_10_0_1"/>
<dbReference type="InterPro" id="IPR023213">
    <property type="entry name" value="CAT-like_dom_sf"/>
</dbReference>
<dbReference type="InterPro" id="IPR036625">
    <property type="entry name" value="E3-bd_dom_sf"/>
</dbReference>
<dbReference type="RefSeq" id="XP_012178200.1">
    <property type="nucleotide sequence ID" value="XM_012322810.1"/>
</dbReference>
<evidence type="ECO:0000256" key="7">
    <source>
        <dbReference type="ARBA" id="ARBA00023128"/>
    </source>
</evidence>
<dbReference type="InterPro" id="IPR011053">
    <property type="entry name" value="Single_hybrid_motif"/>
</dbReference>
<feature type="region of interest" description="Disordered" evidence="10">
    <location>
        <begin position="111"/>
        <end position="150"/>
    </location>
</feature>
<dbReference type="GO" id="GO:0045333">
    <property type="term" value="P:cellular respiration"/>
    <property type="evidence" value="ECO:0007669"/>
    <property type="project" value="UniProtKB-ARBA"/>
</dbReference>
<dbReference type="PANTHER" id="PTHR43178:SF5">
    <property type="entry name" value="LIPOAMIDE ACYLTRANSFERASE COMPONENT OF BRANCHED-CHAIN ALPHA-KETO ACID DEHYDROGENASE COMPLEX, MITOCHONDRIAL"/>
    <property type="match status" value="1"/>
</dbReference>
<dbReference type="FunFam" id="2.40.50.100:FF:000013">
    <property type="entry name" value="Dihydrolipoamide acetyltransferase component of pyruvate dehydrogenase complex"/>
    <property type="match status" value="1"/>
</dbReference>
<dbReference type="EC" id="2.3.1.-" evidence="9"/>
<dbReference type="InParanoid" id="J4HSH1"/>
<dbReference type="GeneID" id="24093828"/>
<dbReference type="PANTHER" id="PTHR43178">
    <property type="entry name" value="DIHYDROLIPOAMIDE ACETYLTRANSFERASE COMPONENT OF PYRUVATE DEHYDROGENASE COMPLEX"/>
    <property type="match status" value="1"/>
</dbReference>
<gene>
    <name evidence="13" type="ORF">FIBRA_00924</name>
</gene>
<accession>J4HSH1</accession>
<comment type="cofactor">
    <cofactor evidence="1 9">
        <name>(R)-lipoate</name>
        <dbReference type="ChEBI" id="CHEBI:83088"/>
    </cofactor>
</comment>
<protein>
    <recommendedName>
        <fullName evidence="9">Dihydrolipoamide acetyltransferase component of pyruvate dehydrogenase complex</fullName>
        <ecNumber evidence="9">2.3.1.-</ecNumber>
    </recommendedName>
</protein>
<evidence type="ECO:0000259" key="11">
    <source>
        <dbReference type="PROSITE" id="PS50968"/>
    </source>
</evidence>
<reference evidence="13 14" key="1">
    <citation type="journal article" date="2012" name="Appl. Environ. Microbiol.">
        <title>Short-read sequencing for genomic analysis of the brown rot fungus Fibroporia radiculosa.</title>
        <authorList>
            <person name="Tang J.D."/>
            <person name="Perkins A.D."/>
            <person name="Sonstegard T.S."/>
            <person name="Schroeder S.G."/>
            <person name="Burgess S.C."/>
            <person name="Diehl S.V."/>
        </authorList>
    </citation>
    <scope>NUCLEOTIDE SEQUENCE [LARGE SCALE GENOMIC DNA]</scope>
    <source>
        <strain evidence="13 14">TFFH 294</strain>
    </source>
</reference>
<keyword evidence="6" id="KW-0809">Transit peptide</keyword>
<feature type="compositionally biased region" description="Polar residues" evidence="10">
    <location>
        <begin position="124"/>
        <end position="150"/>
    </location>
</feature>
<keyword evidence="5 9" id="KW-0450">Lipoyl</keyword>